<protein>
    <submittedName>
        <fullName evidence="3">Uncharacterized protein</fullName>
    </submittedName>
</protein>
<evidence type="ECO:0000313" key="4">
    <source>
        <dbReference type="Proteomes" id="UP000825935"/>
    </source>
</evidence>
<evidence type="ECO:0000256" key="2">
    <source>
        <dbReference type="SAM" id="MobiDB-lite"/>
    </source>
</evidence>
<comment type="caution">
    <text evidence="3">The sequence shown here is derived from an EMBL/GenBank/DDBJ whole genome shotgun (WGS) entry which is preliminary data.</text>
</comment>
<dbReference type="Gene3D" id="3.30.70.60">
    <property type="match status" value="1"/>
</dbReference>
<name>A0A8T2V8X9_CERRI</name>
<dbReference type="Proteomes" id="UP000825935">
    <property type="component" value="Chromosome 2"/>
</dbReference>
<dbReference type="PANTHER" id="PTHR21011">
    <property type="entry name" value="MITOCHONDRIAL 28S RIBOSOMAL PROTEIN S6"/>
    <property type="match status" value="1"/>
</dbReference>
<dbReference type="PANTHER" id="PTHR21011:SF16">
    <property type="entry name" value="SMALL RIBOSOMAL SUBUNIT PROTEIN BS6C ALPHA"/>
    <property type="match status" value="1"/>
</dbReference>
<keyword evidence="4" id="KW-1185">Reference proteome</keyword>
<dbReference type="SUPFAM" id="SSF54995">
    <property type="entry name" value="Ribosomal protein S6"/>
    <property type="match status" value="1"/>
</dbReference>
<dbReference type="EMBL" id="CM035407">
    <property type="protein sequence ID" value="KAH7444897.1"/>
    <property type="molecule type" value="Genomic_DNA"/>
</dbReference>
<dbReference type="GO" id="GO:0006412">
    <property type="term" value="P:translation"/>
    <property type="evidence" value="ECO:0007669"/>
    <property type="project" value="InterPro"/>
</dbReference>
<evidence type="ECO:0000313" key="3">
    <source>
        <dbReference type="EMBL" id="KAH7444897.1"/>
    </source>
</evidence>
<dbReference type="GO" id="GO:0003735">
    <property type="term" value="F:structural constituent of ribosome"/>
    <property type="evidence" value="ECO:0007669"/>
    <property type="project" value="InterPro"/>
</dbReference>
<dbReference type="GO" id="GO:0070181">
    <property type="term" value="F:small ribosomal subunit rRNA binding"/>
    <property type="evidence" value="ECO:0007669"/>
    <property type="project" value="TreeGrafter"/>
</dbReference>
<dbReference type="AlphaFoldDB" id="A0A8T2V8X9"/>
<dbReference type="GO" id="GO:0005840">
    <property type="term" value="C:ribosome"/>
    <property type="evidence" value="ECO:0007669"/>
    <property type="project" value="InterPro"/>
</dbReference>
<gene>
    <name evidence="3" type="ORF">KP509_02G096600</name>
</gene>
<feature type="region of interest" description="Disordered" evidence="2">
    <location>
        <begin position="65"/>
        <end position="96"/>
    </location>
</feature>
<evidence type="ECO:0000256" key="1">
    <source>
        <dbReference type="ARBA" id="ARBA00009512"/>
    </source>
</evidence>
<comment type="similarity">
    <text evidence="1">Belongs to the bacterial ribosomal protein bS6 family.</text>
</comment>
<dbReference type="InterPro" id="IPR035980">
    <property type="entry name" value="Ribosomal_bS6_sf"/>
</dbReference>
<dbReference type="Pfam" id="PF01250">
    <property type="entry name" value="Ribosomal_S6"/>
    <property type="match status" value="1"/>
</dbReference>
<dbReference type="InterPro" id="IPR000529">
    <property type="entry name" value="Ribosomal_bS6"/>
</dbReference>
<reference evidence="3" key="1">
    <citation type="submission" date="2021-08" db="EMBL/GenBank/DDBJ databases">
        <title>WGS assembly of Ceratopteris richardii.</title>
        <authorList>
            <person name="Marchant D.B."/>
            <person name="Chen G."/>
            <person name="Jenkins J."/>
            <person name="Shu S."/>
            <person name="Leebens-Mack J."/>
            <person name="Grimwood J."/>
            <person name="Schmutz J."/>
            <person name="Soltis P."/>
            <person name="Soltis D."/>
            <person name="Chen Z.-H."/>
        </authorList>
    </citation>
    <scope>NUCLEOTIDE SEQUENCE</scope>
    <source>
        <strain evidence="3">Whitten #5841</strain>
        <tissue evidence="3">Leaf</tissue>
    </source>
</reference>
<dbReference type="InterPro" id="IPR014717">
    <property type="entry name" value="Transl_elong_EF1B/ribsomal_bS6"/>
</dbReference>
<dbReference type="OrthoDB" id="1937950at2759"/>
<sequence>MQEVVGKVKGGVLNLQGRVAMMGSPGATLAGASQCTAAAPTFLVPRLHFPTRVHRAQHRLHIRCCNPMNPASEPDASSGRPHRRSSPKESLPRGFRRYETTAVLRPDITEEERLEWTQRYDEALVASGAISVEFSNRGILPLTYSIKKKDMGGVTRTYLDGVYMNISYITKPQCQLDLQRKFNMDDDVVRTITMLLQ</sequence>
<feature type="compositionally biased region" description="Basic and acidic residues" evidence="2">
    <location>
        <begin position="86"/>
        <end position="96"/>
    </location>
</feature>
<accession>A0A8T2V8X9</accession>
<organism evidence="3 4">
    <name type="scientific">Ceratopteris richardii</name>
    <name type="common">Triangle waterfern</name>
    <dbReference type="NCBI Taxonomy" id="49495"/>
    <lineage>
        <taxon>Eukaryota</taxon>
        <taxon>Viridiplantae</taxon>
        <taxon>Streptophyta</taxon>
        <taxon>Embryophyta</taxon>
        <taxon>Tracheophyta</taxon>
        <taxon>Polypodiopsida</taxon>
        <taxon>Polypodiidae</taxon>
        <taxon>Polypodiales</taxon>
        <taxon>Pteridineae</taxon>
        <taxon>Pteridaceae</taxon>
        <taxon>Parkerioideae</taxon>
        <taxon>Ceratopteris</taxon>
    </lineage>
</organism>
<proteinExistence type="inferred from homology"/>